<sequence>MLARADWAWRVAAHVRSGDPMDIADIALGPALRPQTRTAMHHAGSRQDALALLFSSPEFQRR</sequence>
<gene>
    <name evidence="1" type="ordered locus">GOX0547</name>
</gene>
<dbReference type="Proteomes" id="UP000006375">
    <property type="component" value="Chromosome"/>
</dbReference>
<evidence type="ECO:0000313" key="2">
    <source>
        <dbReference type="Proteomes" id="UP000006375"/>
    </source>
</evidence>
<reference evidence="1 2" key="1">
    <citation type="journal article" date="2005" name="Nat. Biotechnol.">
        <title>Complete genome sequence of the acetic acid bacterium Gluconobacter oxydans.</title>
        <authorList>
            <person name="Prust C."/>
            <person name="Hoffmeister M."/>
            <person name="Liesegang H."/>
            <person name="Wiezer A."/>
            <person name="Fricke W.F."/>
            <person name="Ehrenreich A."/>
            <person name="Gottschalk G."/>
            <person name="Deppenmeier U."/>
        </authorList>
    </citation>
    <scope>NUCLEOTIDE SEQUENCE [LARGE SCALE GENOMIC DNA]</scope>
    <source>
        <strain evidence="1 2">621H</strain>
    </source>
</reference>
<proteinExistence type="predicted"/>
<dbReference type="RefSeq" id="WP_011252125.1">
    <property type="nucleotide sequence ID" value="NC_006677.1"/>
</dbReference>
<dbReference type="KEGG" id="gox:GOX0547"/>
<dbReference type="HOGENOM" id="CLU_2897849_0_0_5"/>
<evidence type="ECO:0008006" key="3">
    <source>
        <dbReference type="Google" id="ProtNLM"/>
    </source>
</evidence>
<dbReference type="EMBL" id="CP000009">
    <property type="protein sequence ID" value="AAW60325.1"/>
    <property type="molecule type" value="Genomic_DNA"/>
</dbReference>
<evidence type="ECO:0000313" key="1">
    <source>
        <dbReference type="EMBL" id="AAW60325.1"/>
    </source>
</evidence>
<organism evidence="1 2">
    <name type="scientific">Gluconobacter oxydans (strain 621H)</name>
    <name type="common">Gluconobacter suboxydans</name>
    <dbReference type="NCBI Taxonomy" id="290633"/>
    <lineage>
        <taxon>Bacteria</taxon>
        <taxon>Pseudomonadati</taxon>
        <taxon>Pseudomonadota</taxon>
        <taxon>Alphaproteobacteria</taxon>
        <taxon>Acetobacterales</taxon>
        <taxon>Acetobacteraceae</taxon>
        <taxon>Gluconobacter</taxon>
    </lineage>
</organism>
<protein>
    <recommendedName>
        <fullName evidence="3">DUF1800 domain-containing protein</fullName>
    </recommendedName>
</protein>
<keyword evidence="2" id="KW-1185">Reference proteome</keyword>
<name>Q5FTH1_GLUOX</name>
<dbReference type="STRING" id="290633.GOX0547"/>
<dbReference type="eggNOG" id="COG5267">
    <property type="taxonomic scope" value="Bacteria"/>
</dbReference>
<dbReference type="AlphaFoldDB" id="Q5FTH1"/>
<accession>Q5FTH1</accession>